<evidence type="ECO:0000256" key="1">
    <source>
        <dbReference type="SAM" id="MobiDB-lite"/>
    </source>
</evidence>
<dbReference type="RefSeq" id="WP_195384105.1">
    <property type="nucleotide sequence ID" value="NZ_JADMVZ010000013.1"/>
</dbReference>
<dbReference type="Pfam" id="PF25209">
    <property type="entry name" value="Phage_capsid_4"/>
    <property type="match status" value="1"/>
</dbReference>
<evidence type="ECO:0008006" key="4">
    <source>
        <dbReference type="Google" id="ProtNLM"/>
    </source>
</evidence>
<gene>
    <name evidence="2" type="ORF">PNE06_15480</name>
</gene>
<dbReference type="Proteomes" id="UP001211173">
    <property type="component" value="Unassembled WGS sequence"/>
</dbReference>
<reference evidence="2" key="1">
    <citation type="submission" date="2023-01" db="EMBL/GenBank/DDBJ databases">
        <title>Human gut microbiome strain richness.</title>
        <authorList>
            <person name="Chen-Liaw A."/>
        </authorList>
    </citation>
    <scope>NUCLEOTIDE SEQUENCE</scope>
    <source>
        <strain evidence="2">1001287st1_F4_1001285I_161205</strain>
    </source>
</reference>
<feature type="region of interest" description="Disordered" evidence="1">
    <location>
        <begin position="14"/>
        <end position="91"/>
    </location>
</feature>
<comment type="caution">
    <text evidence="2">The sequence shown here is derived from an EMBL/GenBank/DDBJ whole genome shotgun (WGS) entry which is preliminary data.</text>
</comment>
<accession>A0AAW6CJT8</accession>
<evidence type="ECO:0000313" key="3">
    <source>
        <dbReference type="Proteomes" id="UP001211173"/>
    </source>
</evidence>
<dbReference type="EMBL" id="JAQLWV010000025">
    <property type="protein sequence ID" value="MDB7934485.1"/>
    <property type="molecule type" value="Genomic_DNA"/>
</dbReference>
<name>A0AAW6CJT8_FLAPL</name>
<evidence type="ECO:0000313" key="2">
    <source>
        <dbReference type="EMBL" id="MDB7934485.1"/>
    </source>
</evidence>
<feature type="compositionally biased region" description="Gly residues" evidence="1">
    <location>
        <begin position="63"/>
        <end position="74"/>
    </location>
</feature>
<organism evidence="2 3">
    <name type="scientific">Flavonifractor plautii</name>
    <name type="common">Fusobacterium plautii</name>
    <dbReference type="NCBI Taxonomy" id="292800"/>
    <lineage>
        <taxon>Bacteria</taxon>
        <taxon>Bacillati</taxon>
        <taxon>Bacillota</taxon>
        <taxon>Clostridia</taxon>
        <taxon>Eubacteriales</taxon>
        <taxon>Oscillospiraceae</taxon>
        <taxon>Flavonifractor</taxon>
    </lineage>
</organism>
<feature type="compositionally biased region" description="Basic and acidic residues" evidence="1">
    <location>
        <begin position="16"/>
        <end position="29"/>
    </location>
</feature>
<proteinExistence type="predicted"/>
<sequence length="519" mass="56659">MTIQEMIARQQAIVDGARKEGRGLTREEQTEFDQLQGKIDAARNAGGQDGNQGGGEPPAEGNRGAGNPGGSEGEGGNDDAARQAAVQAERQRNSDIVALCRQVGMDPAEYIRGGQTMDQVRQAAVEFMIANNGPVGTRTDDGQGNEFRNAAVDTLLLRAGVPVSNPAREADSLRGMSVRDLMIECMARSGEGSTTSLLRMGKNELWDMAVRQFLSTTASFPAILDQAIQKSIVHQYQLVPTTYDLWTSKGSLPDFKPSKAHEYTIGGGQFDKVTEGGELKHSTLDTSMNPLRKLDTYGTQFTMTREAFINDDIGFLSEMPGQYARVAKRKINKQVYEVIVKNPAVYDGVTLFEADAHKNLIATGTAPTIESVQKMMMKLLRQTDPFGESIMVQPKYILVPVGYGFLMSQLLETAQVDVEGIGSHTANALYKYRTQLQVVEEGAINALAGSSAVPWYIVGDKTTAKSVQVDYLNGVETPSFRRSEKAGYLGFVWDIWLDWGITVMDYRGIVRNNGVAIAE</sequence>
<dbReference type="AlphaFoldDB" id="A0AAW6CJT8"/>
<feature type="compositionally biased region" description="Gly residues" evidence="1">
    <location>
        <begin position="47"/>
        <end position="56"/>
    </location>
</feature>
<protein>
    <recommendedName>
        <fullName evidence="4">Phage major capsid protein</fullName>
    </recommendedName>
</protein>